<reference evidence="2 3" key="1">
    <citation type="submission" date="2024-09" db="EMBL/GenBank/DDBJ databases">
        <authorList>
            <person name="Sun Q."/>
            <person name="Mori K."/>
        </authorList>
    </citation>
    <scope>NUCLEOTIDE SEQUENCE [LARGE SCALE GENOMIC DNA]</scope>
    <source>
        <strain evidence="2 3">JCM 1334</strain>
    </source>
</reference>
<dbReference type="Pfam" id="PF18029">
    <property type="entry name" value="Glyoxalase_6"/>
    <property type="match status" value="1"/>
</dbReference>
<proteinExistence type="predicted"/>
<evidence type="ECO:0000259" key="1">
    <source>
        <dbReference type="PROSITE" id="PS51819"/>
    </source>
</evidence>
<comment type="caution">
    <text evidence="2">The sequence shown here is derived from an EMBL/GenBank/DDBJ whole genome shotgun (WGS) entry which is preliminary data.</text>
</comment>
<dbReference type="InterPro" id="IPR052164">
    <property type="entry name" value="Anthracycline_SecMetBiosynth"/>
</dbReference>
<feature type="domain" description="VOC" evidence="1">
    <location>
        <begin position="4"/>
        <end position="111"/>
    </location>
</feature>
<gene>
    <name evidence="2" type="ORF">ACFFP1_19815</name>
</gene>
<dbReference type="EMBL" id="JBHMBC010000039">
    <property type="protein sequence ID" value="MFB9821728.1"/>
    <property type="molecule type" value="Genomic_DNA"/>
</dbReference>
<evidence type="ECO:0000313" key="2">
    <source>
        <dbReference type="EMBL" id="MFB9821728.1"/>
    </source>
</evidence>
<dbReference type="SUPFAM" id="SSF54593">
    <property type="entry name" value="Glyoxalase/Bleomycin resistance protein/Dihydroxybiphenyl dioxygenase"/>
    <property type="match status" value="1"/>
</dbReference>
<dbReference type="InterPro" id="IPR037523">
    <property type="entry name" value="VOC_core"/>
</dbReference>
<sequence>MASIVNYFEIGSPDPESARAFYGPLFDWTFGESSPASYQMVNGDQGGLWDTSSPEGTSWAIFYVQVDDVKAAIARAESLGASVAIPFVDNGTIEFAHLLDPHGNRFGVWHPKQPG</sequence>
<evidence type="ECO:0000313" key="3">
    <source>
        <dbReference type="Proteomes" id="UP001589702"/>
    </source>
</evidence>
<keyword evidence="3" id="KW-1185">Reference proteome</keyword>
<accession>A0ABV5Y402</accession>
<protein>
    <submittedName>
        <fullName evidence="2">VOC family protein</fullName>
    </submittedName>
</protein>
<dbReference type="Gene3D" id="3.10.180.10">
    <property type="entry name" value="2,3-Dihydroxybiphenyl 1,2-Dioxygenase, domain 1"/>
    <property type="match status" value="1"/>
</dbReference>
<dbReference type="InterPro" id="IPR041581">
    <property type="entry name" value="Glyoxalase_6"/>
</dbReference>
<dbReference type="PANTHER" id="PTHR33993:SF14">
    <property type="entry name" value="GB|AAF24581.1"/>
    <property type="match status" value="1"/>
</dbReference>
<dbReference type="RefSeq" id="WP_234753680.1">
    <property type="nucleotide sequence ID" value="NZ_BAAAWN010000001.1"/>
</dbReference>
<dbReference type="PANTHER" id="PTHR33993">
    <property type="entry name" value="GLYOXALASE-RELATED"/>
    <property type="match status" value="1"/>
</dbReference>
<organism evidence="2 3">
    <name type="scientific">Arthrobacter ramosus</name>
    <dbReference type="NCBI Taxonomy" id="1672"/>
    <lineage>
        <taxon>Bacteria</taxon>
        <taxon>Bacillati</taxon>
        <taxon>Actinomycetota</taxon>
        <taxon>Actinomycetes</taxon>
        <taxon>Micrococcales</taxon>
        <taxon>Micrococcaceae</taxon>
        <taxon>Arthrobacter</taxon>
    </lineage>
</organism>
<name>A0ABV5Y402_ARTRM</name>
<dbReference type="InterPro" id="IPR029068">
    <property type="entry name" value="Glyas_Bleomycin-R_OHBP_Dase"/>
</dbReference>
<dbReference type="Proteomes" id="UP001589702">
    <property type="component" value="Unassembled WGS sequence"/>
</dbReference>
<dbReference type="CDD" id="cd07247">
    <property type="entry name" value="SgaA_N_like"/>
    <property type="match status" value="1"/>
</dbReference>
<dbReference type="PROSITE" id="PS51819">
    <property type="entry name" value="VOC"/>
    <property type="match status" value="1"/>
</dbReference>